<comment type="caution">
    <text evidence="1">The sequence shown here is derived from an EMBL/GenBank/DDBJ whole genome shotgun (WGS) entry which is preliminary data.</text>
</comment>
<organism evidence="1 2">
    <name type="scientific">Meganyctiphanes norvegica</name>
    <name type="common">Northern krill</name>
    <name type="synonym">Thysanopoda norvegica</name>
    <dbReference type="NCBI Taxonomy" id="48144"/>
    <lineage>
        <taxon>Eukaryota</taxon>
        <taxon>Metazoa</taxon>
        <taxon>Ecdysozoa</taxon>
        <taxon>Arthropoda</taxon>
        <taxon>Crustacea</taxon>
        <taxon>Multicrustacea</taxon>
        <taxon>Malacostraca</taxon>
        <taxon>Eumalacostraca</taxon>
        <taxon>Eucarida</taxon>
        <taxon>Euphausiacea</taxon>
        <taxon>Euphausiidae</taxon>
        <taxon>Meganyctiphanes</taxon>
    </lineage>
</organism>
<dbReference type="AlphaFoldDB" id="A0AAV2RMS8"/>
<protein>
    <submittedName>
        <fullName evidence="1">Uncharacterized protein</fullName>
    </submittedName>
</protein>
<dbReference type="EMBL" id="CAXKWB010025381">
    <property type="protein sequence ID" value="CAL4128058.1"/>
    <property type="molecule type" value="Genomic_DNA"/>
</dbReference>
<evidence type="ECO:0000313" key="2">
    <source>
        <dbReference type="Proteomes" id="UP001497623"/>
    </source>
</evidence>
<gene>
    <name evidence="1" type="ORF">MNOR_LOCUS25964</name>
</gene>
<dbReference type="Gene3D" id="2.80.10.50">
    <property type="match status" value="1"/>
</dbReference>
<reference evidence="1 2" key="1">
    <citation type="submission" date="2024-05" db="EMBL/GenBank/DDBJ databases">
        <authorList>
            <person name="Wallberg A."/>
        </authorList>
    </citation>
    <scope>NUCLEOTIDE SEQUENCE [LARGE SCALE GENOMIC DNA]</scope>
</reference>
<proteinExistence type="predicted"/>
<dbReference type="Proteomes" id="UP001497623">
    <property type="component" value="Unassembled WGS sequence"/>
</dbReference>
<accession>A0AAV2RMS8</accession>
<keyword evidence="2" id="KW-1185">Reference proteome</keyword>
<evidence type="ECO:0000313" key="1">
    <source>
        <dbReference type="EMBL" id="CAL4128058.1"/>
    </source>
</evidence>
<dbReference type="SUPFAM" id="SSF56973">
    <property type="entry name" value="Aerolisin/ETX pore-forming domain"/>
    <property type="match status" value="1"/>
</dbReference>
<sequence length="287" mass="32909">MYRAEFIFKNKRSGRYIHRCGKQFTTLEHEPLWLWDCLHPRAHYVFEQVDNEWGYIHPKESDEFWHPVGGQMNTTTNGEELHLHPSKPRHAMFAIDQVNGYIIHRDGLYVHYAAGTDPCPPNGDRIILHQDKHEGMTWEFLNPSNTSEEVNVYGSANILGDWKMLFAVEKSLAELTIQFKYKVGKSHPESTSSAFQFGWEASVSAKCKFAQMSTSTSITKEIENSSPETWSEEVEQTDTVKVVPGETVVVWQRVFIGTHLGHKAVFQSSHFTHTKDIDVKPVGQETD</sequence>
<name>A0AAV2RMS8_MEGNR</name>